<name>A0A5B8N0I5_9CHLO</name>
<dbReference type="Gene3D" id="2.120.10.80">
    <property type="entry name" value="Kelch-type beta propeller"/>
    <property type="match status" value="2"/>
</dbReference>
<dbReference type="SUPFAM" id="SSF49899">
    <property type="entry name" value="Concanavalin A-like lectins/glucanases"/>
    <property type="match status" value="4"/>
</dbReference>
<accession>A0A5B8N0I5</accession>
<evidence type="ECO:0000259" key="5">
    <source>
        <dbReference type="Pfam" id="PF24981"/>
    </source>
</evidence>
<reference evidence="6 7" key="1">
    <citation type="submission" date="2018-07" db="EMBL/GenBank/DDBJ databases">
        <title>The complete nuclear genome of the prasinophyte Chloropicon primus (CCMP1205).</title>
        <authorList>
            <person name="Pombert J.-F."/>
            <person name="Otis C."/>
            <person name="Turmel M."/>
            <person name="Lemieux C."/>
        </authorList>
    </citation>
    <scope>NUCLEOTIDE SEQUENCE [LARGE SCALE GENOMIC DNA]</scope>
    <source>
        <strain evidence="6 7">CCMP1205</strain>
    </source>
</reference>
<keyword evidence="4" id="KW-0732">Signal</keyword>
<dbReference type="InterPro" id="IPR014756">
    <property type="entry name" value="Ig_E-set"/>
</dbReference>
<dbReference type="InterPro" id="IPR056737">
    <property type="entry name" value="Beta-prop_ATRN-MKLN-like"/>
</dbReference>
<keyword evidence="2" id="KW-0677">Repeat</keyword>
<dbReference type="STRING" id="1764295.A0A5B8N0I5"/>
<feature type="repeat" description="Filamin" evidence="3">
    <location>
        <begin position="1957"/>
        <end position="2044"/>
    </location>
</feature>
<evidence type="ECO:0000313" key="6">
    <source>
        <dbReference type="EMBL" id="QDZ25415.1"/>
    </source>
</evidence>
<dbReference type="OrthoDB" id="10250130at2759"/>
<organism evidence="6 7">
    <name type="scientific">Chloropicon primus</name>
    <dbReference type="NCBI Taxonomy" id="1764295"/>
    <lineage>
        <taxon>Eukaryota</taxon>
        <taxon>Viridiplantae</taxon>
        <taxon>Chlorophyta</taxon>
        <taxon>Chloropicophyceae</taxon>
        <taxon>Chloropicales</taxon>
        <taxon>Chloropicaceae</taxon>
        <taxon>Chloropicon</taxon>
    </lineage>
</organism>
<dbReference type="SUPFAM" id="SSF117281">
    <property type="entry name" value="Kelch motif"/>
    <property type="match status" value="1"/>
</dbReference>
<dbReference type="InterPro" id="IPR013320">
    <property type="entry name" value="ConA-like_dom_sf"/>
</dbReference>
<dbReference type="InterPro" id="IPR017868">
    <property type="entry name" value="Filamin/ABP280_repeat-like"/>
</dbReference>
<protein>
    <recommendedName>
        <fullName evidence="5">Attractin/MKLN-like beta-propeller domain-containing protein</fullName>
    </recommendedName>
</protein>
<evidence type="ECO:0000313" key="7">
    <source>
        <dbReference type="Proteomes" id="UP000316726"/>
    </source>
</evidence>
<evidence type="ECO:0000256" key="3">
    <source>
        <dbReference type="PROSITE-ProRule" id="PRU00087"/>
    </source>
</evidence>
<feature type="chain" id="PRO_5022836526" description="Attractin/MKLN-like beta-propeller domain-containing protein" evidence="4">
    <location>
        <begin position="42"/>
        <end position="3187"/>
    </location>
</feature>
<dbReference type="PANTHER" id="PTHR46093:SF18">
    <property type="entry name" value="FIBRONECTIN TYPE-III DOMAIN-CONTAINING PROTEIN"/>
    <property type="match status" value="1"/>
</dbReference>
<dbReference type="EMBL" id="CP031050">
    <property type="protein sequence ID" value="QDZ25415.1"/>
    <property type="molecule type" value="Genomic_DNA"/>
</dbReference>
<dbReference type="SUPFAM" id="SSF81296">
    <property type="entry name" value="E set domains"/>
    <property type="match status" value="1"/>
</dbReference>
<evidence type="ECO:0000256" key="2">
    <source>
        <dbReference type="ARBA" id="ARBA00022737"/>
    </source>
</evidence>
<feature type="signal peptide" evidence="4">
    <location>
        <begin position="1"/>
        <end position="41"/>
    </location>
</feature>
<dbReference type="Pfam" id="PF24981">
    <property type="entry name" value="Beta-prop_ATRN-LZTR1"/>
    <property type="match status" value="1"/>
</dbReference>
<gene>
    <name evidence="6" type="ORF">A3770_17p79330</name>
</gene>
<dbReference type="PANTHER" id="PTHR46093">
    <property type="entry name" value="ACYL-COA-BINDING DOMAIN-CONTAINING PROTEIN 5"/>
    <property type="match status" value="1"/>
</dbReference>
<keyword evidence="1" id="KW-0880">Kelch repeat</keyword>
<proteinExistence type="predicted"/>
<dbReference type="Pfam" id="PF13385">
    <property type="entry name" value="Laminin_G_3"/>
    <property type="match status" value="1"/>
</dbReference>
<evidence type="ECO:0000256" key="1">
    <source>
        <dbReference type="ARBA" id="ARBA00022441"/>
    </source>
</evidence>
<feature type="domain" description="Attractin/MKLN-like beta-propeller" evidence="5">
    <location>
        <begin position="2945"/>
        <end position="3177"/>
    </location>
</feature>
<dbReference type="InterPro" id="IPR015915">
    <property type="entry name" value="Kelch-typ_b-propeller"/>
</dbReference>
<dbReference type="Gene3D" id="2.60.40.10">
    <property type="entry name" value="Immunoglobulins"/>
    <property type="match status" value="2"/>
</dbReference>
<keyword evidence="7" id="KW-1185">Reference proteome</keyword>
<sequence>MVFGPRRRTTAAGTRGSQSFGFLPLACVLLVLVLTPMRAQAGGHFRFGTLSWAPQGGEGNAVDFTLQLAYKKTYVWGGSSESWKENALPGSTFRRLAEASTEEQAACNAWDKTTLPQPEACEALTIAPEVGYVIKFPSKALPAEGPCQSGIDKDVSTSCLPWTEAYGFYAGDGSNKDVELVITESTQDVYSPLANYIVGKSVFKHTYGSADNAGEAWTAYFTGGDRDSNLLNNAGGRFRLETTVKIDGAARSPTASFIPIVPVPKTGASAKFQILAYDLGDLTKAVTARDGGDKEYGGVFNYQGASTLTSANLPGKTSGVSVAASTGIVTFDTTSKAAGLYNQVVMVENTNAKIPVDFTMYVYDPVSFCDADCVTSKGLATFAHTDGMYGREGKQCTICGNGVQSDYNLCTPVFGSMGCPGEGSTLTGVKPSEGSCKTNNPPTFVAPTPGIDAGTGAANPAYPGRAVITANAGSDITFEVFAEDPDSCAELDILMVNPPSNSALVNKNQYVSNSTLKETAGATFVWPAPSIDARLDDRPKESVVCFNALDKYASGMSPYLHCVEIKIQAPPSVNEQVLTRFGCHMGLLWSPPIMEGATKGRFCFFDKSTDYSGGSLTHSKYCSGADYDTAMWHNAYVSIEECDQDACPGKLYVDGVEVKQFVTSWGAHDCTKPLDVQTMKGTYKDETDTKDVSLCPANATDACSSCSCSMRIGAGCANEHNTFSHFDGYVDEFVLYNTTVSQSKISQQLFHLPGHLPIDDFVVGARSEDIHDGVLAWYRFNDGCAAATETKTMSSRRRLAEASFSSQLTSYKKFTMRDEWHNKYDGSAFAAGDLASPFRYVGAPWQTPTLTGTSLSTTVEASTVTLEAIGVAKSPFLSCIVLNKEHGHIRPTSMHTIDAQGSPTSSSLADTFINEYSFYSKSYQASSGTGSLVGDGYTGFVNCDLPAVPVGRYQIGVSNNMGLTSGLATFGNVEERAIQISSGYLEVGVTISGEFTISAWFKPTLSASKQYIFTLVDGSEIDTTVYIENGVIKGLKDKFAMPSSTKTFSSGWHHIVLTTIFEGFLKTGSKVFVDGELVSDFTGGASGGRSLTFDKILVGGVPTSLGASPGVTLELDDVMFTDNSLVALQANSPDFLDLVRFSMPLNSDWQDPVSSKQNVYVRDYIRMNSNTLKSSTPGSATAVSFIGGTPSYATYTPAWNPPSMLLVSPSKGPVSGGTTVTAVASKLPEGDLVCVFYGQGVDSNVTYTGSQRIDGKVPSMSVAFEKPLASDTVTVDATRVSSMSVTCVTPASSLFSNQRVNVAVLPKISGSDSSYSSFFVSKSASFTYELDVTKCNGASSVVTEDLSSLSVGLSSTFGYSMEAWVKPTTTQGTVIAIEKGQDVLSSIVLENDVFSYRDSGILTAKSSGHKLSPRASQAEESVWEGLDWFFLSLSVDADGQGTLSVNGTVVSTFTTTSRPAKDAVVKVCGGATDHSFRGLVHGLNVENVKVSPSDTSFEFVEGEPSYATPITTAQVCDSMGTLLRNLTGHLVGDSQAGLPRDPAPLQWDAAASSGTLVFWGRFDETQHKLNGDPISVSTGYEMFSYTASGDAYRGPKAASGDIVPVLKSIYDLGELALASPEASPVSADIFGDVYLFSKDLELCEIQRLFESNLHSLAIDGTTGGGGLAANVSGEVFAEAFTVSMLIWPQEEGKNYELLSSEEISISIYLGHLSATIKGTKECVCEPCSDVREYKSSVPIVAGAWSTFEVSYDGSRLSLYLNGNEMDFAEFGTERFPLAGKSGISLFPNYRGYVNSLRIDKGTKIRREQHMCPLKQNAGATVHYFNFDYPFLGQHILDVAAENVVVTNDGNAAVPTPVISEALDTLQTQLKGKFATTSGETACFRVEAYTSCGRNFLGAMLPDFDVTFDSSDVTVEKVEDFEDGVLEVCYKSTVCSDFDYKVTFKGAQVVAGKVTVAAGSVHPSNTLVEAPGMCANVRQDVVITAKDSHGCIVPRSDLNFGVSFVGPSNPSATISHAPDISPGSYRASYIPEAEGSYEIKVNLDGVLAGSVKCASHCAGYSLQVDGYGGVQFEEKNSMYSPLDLADTSFTMAAWVRRGPYGVKPADQTAEEDEPARRALQQNPLPVDWAALEATSPPTVSHYVFFKGDDSQLGTDIKGYFLAFSADWTELTAGVYVQNEISITQKGEYRMVSTTDGLGAMATPQDLSSDDGWVHVAATYNGEAFELYVGGLKRATGTFADKRFGQGSADYRPLLVGLNFAGEIDEAYLTQKVLSAAEISAMMYCPMTVNDLGVEVAAYIPFNEGPGFGNATLYRGIGSSSAGAFDALGHVGRTAFGRSRPHSKVGVKVSGPLSYLSSTALDANAGEEVRTDMYFKDECGFAYVSDATTTMQAFANPFQYSNFRSSVSLFSDERVLGLTSFLPGVSYSHYKSAGGACSSALHQTASFQMTAGGLYTVEYKVVTSPLPNLVTTSVGKVDVHLAAAKQVDPSTSDISGENIVPIGKHSFLLVTLRDAYGNVVEHGDHGVSLFANSDGFESEPGVYLGNGVHKVIYRTTKDAPQGGYLIRANASDVTLDAAFQLNTRLPDGQIVLHNFNGPEATYGSASVLSGSSVYLLGGAESEGQYSSDFYRLSFHQKPPGEANKVFYHKVVSLTLADASGDISLVEVDTDALGEIGPDCSGIAFVSQTGELLEHYMHPIPGCKSKNTKFYVGKATQTTHMYYDSEAPSRSSVDLFGGLQMDFENGPEGAVLSDHAFEGSHSLYITGGTHLQVALKHPVESKYTVQVAFYDTMGTGSHLLNVSMSGGALVTIGTDVAYSGSYVMGSTISTSELTWNTRSRGWHVFSLVSDGLKIYGGVDGSLKEYSVPSNEKLSPNLVTLTPSTETSVTLWDQLIVTNKSCIPSGVSGNGNFVHGVYLEGMKWQKVEASGTPPHTTFRPGMVSHNGKVYVFGGERSGYISGSVYVFDENANSWTYQEPTGPQPEPRLAFSMCKHGNLLYVFGGLGARGAVLSDMWVFNMDTHRWIEETAKTYVVDADLYATGQLGGSHGHSCSIIDDKMVLFGGLLKATDKASNVAAILDLKTYEWRSGGTQPPARYNHAAVADAKTGTVYIFGGVTENYSELQDLWSYEVANNRWRKLNYANDLPSVSTKGGLFDQGGIQVGQKMLTFGGQSYGQTLQTTLAMQLYNIR</sequence>
<dbReference type="Proteomes" id="UP000316726">
    <property type="component" value="Chromosome 17"/>
</dbReference>
<dbReference type="Gene3D" id="2.60.120.200">
    <property type="match status" value="4"/>
</dbReference>
<evidence type="ECO:0000256" key="4">
    <source>
        <dbReference type="SAM" id="SignalP"/>
    </source>
</evidence>
<dbReference type="CDD" id="cd00102">
    <property type="entry name" value="IPT"/>
    <property type="match status" value="1"/>
</dbReference>
<dbReference type="InterPro" id="IPR013783">
    <property type="entry name" value="Ig-like_fold"/>
</dbReference>
<dbReference type="PROSITE" id="PS50194">
    <property type="entry name" value="FILAMIN_REPEAT"/>
    <property type="match status" value="1"/>
</dbReference>